<dbReference type="PROSITE" id="PS00211">
    <property type="entry name" value="ABC_TRANSPORTER_1"/>
    <property type="match status" value="1"/>
</dbReference>
<dbReference type="InterPro" id="IPR017871">
    <property type="entry name" value="ABC_transporter-like_CS"/>
</dbReference>
<dbReference type="Gene3D" id="1.20.1560.10">
    <property type="entry name" value="ABC transporter type 1, transmembrane domain"/>
    <property type="match status" value="2"/>
</dbReference>
<dbReference type="PANTHER" id="PTHR24223:SF456">
    <property type="entry name" value="MULTIDRUG RESISTANCE-ASSOCIATED PROTEIN LETHAL(2)03659"/>
    <property type="match status" value="1"/>
</dbReference>
<evidence type="ECO:0000256" key="5">
    <source>
        <dbReference type="ARBA" id="ARBA00022692"/>
    </source>
</evidence>
<dbReference type="GO" id="GO:0140359">
    <property type="term" value="F:ABC-type transporter activity"/>
    <property type="evidence" value="ECO:0007669"/>
    <property type="project" value="InterPro"/>
</dbReference>
<dbReference type="Pfam" id="PF00005">
    <property type="entry name" value="ABC_tran"/>
    <property type="match status" value="1"/>
</dbReference>
<evidence type="ECO:0000256" key="9">
    <source>
        <dbReference type="ARBA" id="ARBA00023136"/>
    </source>
</evidence>
<sequence length="1428" mass="158882">MYRIIIPLYAWMLAAWLTEVQEVLQGAEQQTGIWLACMFLQLLFIVITKIREPNSGVVDTYIVTEELEISNETTALLGERRIETRKPLATLNLFLLPAAAVHAELLRRDWLIRTDASIKQLIFDGTVVFLATLLCFRLRQLSKFGVLTIFDSKNLFSRLVPFVNALAFLSITRIFAIRDNYTHIFSQRNASPYDKANIFAYYTFWWIKPTLDAANASKSLKLTQIPTLASADEPMSLNKLFKSWWEKNESKITPFKLLLGTGFIIQRRVFLTSFLNGTVFLSCMFIDPILLKELLSRRESFYTSLALVTGLAVSIFESSRVSNNIRTALVQAIFRTTINTSVAKNRNAGGMLTNLIATDTEKLGGFTWGIFALSQWTFSVFSLPFVIYLLHDLVGNGAYIGVGILIASTYFGKFVSSILAVSQRKLQECRDVRSKIMKQVIRSFKVTKLEGLEEMWDLKLREARSKELTQLRIVQYLSAFNSLIAALFGLAIPLSMFSWVVLVDGQELDAATAFSALAWISQMQWSISMLPFLFNAWSSLAPSLERIATYLKTSNQPQPETLNLSCQNLEHKEGEIHLNCVSKGLNVSLAIDAGELVVIIGICGSGKSRLLSSIVTPESTDISCVHGNTALVLQAPFLLNGTVKENILFGLPYDGTKLNEVLEQTDLIADLSSFPMGVMTLVGPSGVQLSGGQKYCFLLDDILSAVDRTTGNRIWNNIITKLKANGKTVVLITHQLHFLSRSEVDRVVLMDNGRVRASGKFADLSHDKHVQKCIEFLFQEDSTSEAMISSSNYRGSNGSQIEKKLEEPILALHEIRNFLGPLMASLQGKLITENLIRDQVLAHFQNPANDDDSMVEVSQKGAVSLSDFRFYLRHFGSLFGSIGALILVSFFSTTVGMFSTVWISIWTDAKSGESGELSQFMYLGIYGILGSMQAILSCIQAIVLALAALKASAKIHNAMVKTLLSAPMSYFDTHSSDLGSVDSSVPNTIMDQITKTFSITSQFLLIIFFTPFVMLILPFVIMFYIFVIKTFRIAARDTRRIESVARSPVYDLFSDVLNGLETIQCFGAQDRFERWNQELVGKMAAAKIGNEAVNKWAQALTVQASCLFYFFAGFVGVILMYRNVISVSTFGLILLNAAVLQRALMDFVMGLTNLETNFVSVERVAEFAKMRGKSDNRDLLIPSTWPQNSLLQIENLRLRYSINRHHILKGISLSIEHGDKVAVIGRTGCGKSSLLAALAQLYPPSDGKILIDGINVTKIPPESLRNILRVIPQETVLFDGTIRENILLGREIDDAQIWATLEMVQIKDRVVALGGLDAEISFGGTDFSAGERQLLCLGRALALGIPKILLCDEVTSNVDLATDDLILQSLLSLTSSVVMVMHRLESLRRFDKILMLHQGKIVAYGDAKALIDGNPDIQQFLQQNPDHA</sequence>
<feature type="domain" description="ABC transmembrane type-1" evidence="14">
    <location>
        <begin position="884"/>
        <end position="1156"/>
    </location>
</feature>
<evidence type="ECO:0000256" key="11">
    <source>
        <dbReference type="SAM" id="Phobius"/>
    </source>
</evidence>
<dbReference type="InterPro" id="IPR003593">
    <property type="entry name" value="AAA+_ATPase"/>
</dbReference>
<name>A0AAD5T2A5_9FUNG</name>
<evidence type="ECO:0000313" key="16">
    <source>
        <dbReference type="Proteomes" id="UP001211907"/>
    </source>
</evidence>
<keyword evidence="16" id="KW-1185">Reference proteome</keyword>
<evidence type="ECO:0000256" key="12">
    <source>
        <dbReference type="SAM" id="SignalP"/>
    </source>
</evidence>
<evidence type="ECO:0000259" key="13">
    <source>
        <dbReference type="PROSITE" id="PS50893"/>
    </source>
</evidence>
<feature type="domain" description="ABC transporter" evidence="13">
    <location>
        <begin position="1191"/>
        <end position="1423"/>
    </location>
</feature>
<dbReference type="FunFam" id="3.40.50.300:FF:002145">
    <property type="entry name" value="ABC transporter (MsbA subfamily)"/>
    <property type="match status" value="1"/>
</dbReference>
<dbReference type="SMART" id="SM00382">
    <property type="entry name" value="AAA"/>
    <property type="match status" value="2"/>
</dbReference>
<keyword evidence="7" id="KW-0067">ATP-binding</keyword>
<dbReference type="GO" id="GO:0016887">
    <property type="term" value="F:ATP hydrolysis activity"/>
    <property type="evidence" value="ECO:0007669"/>
    <property type="project" value="InterPro"/>
</dbReference>
<organism evidence="15 16">
    <name type="scientific">Physocladia obscura</name>
    <dbReference type="NCBI Taxonomy" id="109957"/>
    <lineage>
        <taxon>Eukaryota</taxon>
        <taxon>Fungi</taxon>
        <taxon>Fungi incertae sedis</taxon>
        <taxon>Chytridiomycota</taxon>
        <taxon>Chytridiomycota incertae sedis</taxon>
        <taxon>Chytridiomycetes</taxon>
        <taxon>Chytridiales</taxon>
        <taxon>Chytriomycetaceae</taxon>
        <taxon>Physocladia</taxon>
    </lineage>
</organism>
<feature type="transmembrane region" description="Helical" evidence="11">
    <location>
        <begin position="1003"/>
        <end position="1027"/>
    </location>
</feature>
<keyword evidence="5 11" id="KW-0812">Transmembrane</keyword>
<evidence type="ECO:0008006" key="17">
    <source>
        <dbReference type="Google" id="ProtNLM"/>
    </source>
</evidence>
<dbReference type="Gene3D" id="3.40.50.300">
    <property type="entry name" value="P-loop containing nucleotide triphosphate hydrolases"/>
    <property type="match status" value="2"/>
</dbReference>
<dbReference type="InterPro" id="IPR036640">
    <property type="entry name" value="ABC1_TM_sf"/>
</dbReference>
<feature type="transmembrane region" description="Helical" evidence="11">
    <location>
        <begin position="516"/>
        <end position="537"/>
    </location>
</feature>
<proteinExistence type="inferred from homology"/>
<feature type="transmembrane region" description="Helical" evidence="11">
    <location>
        <begin position="1133"/>
        <end position="1154"/>
    </location>
</feature>
<dbReference type="EMBL" id="JADGJH010000931">
    <property type="protein sequence ID" value="KAJ3120851.1"/>
    <property type="molecule type" value="Genomic_DNA"/>
</dbReference>
<dbReference type="InterPro" id="IPR003439">
    <property type="entry name" value="ABC_transporter-like_ATP-bd"/>
</dbReference>
<feature type="transmembrane region" description="Helical" evidence="11">
    <location>
        <begin position="301"/>
        <end position="319"/>
    </location>
</feature>
<dbReference type="PROSITE" id="PS50929">
    <property type="entry name" value="ABC_TM1F"/>
    <property type="match status" value="2"/>
</dbReference>
<evidence type="ECO:0000256" key="7">
    <source>
        <dbReference type="ARBA" id="ARBA00022840"/>
    </source>
</evidence>
<evidence type="ECO:0000256" key="6">
    <source>
        <dbReference type="ARBA" id="ARBA00022741"/>
    </source>
</evidence>
<comment type="subcellular location">
    <subcellularLocation>
        <location evidence="1">Cell membrane</location>
        <topology evidence="1">Multi-pass membrane protein</topology>
    </subcellularLocation>
</comment>
<comment type="caution">
    <text evidence="15">The sequence shown here is derived from an EMBL/GenBank/DDBJ whole genome shotgun (WGS) entry which is preliminary data.</text>
</comment>
<gene>
    <name evidence="15" type="ORF">HK100_012631</name>
</gene>
<dbReference type="SUPFAM" id="SSF90123">
    <property type="entry name" value="ABC transporter transmembrane region"/>
    <property type="match status" value="2"/>
</dbReference>
<keyword evidence="8 11" id="KW-1133">Transmembrane helix</keyword>
<evidence type="ECO:0000313" key="15">
    <source>
        <dbReference type="EMBL" id="KAJ3120851.1"/>
    </source>
</evidence>
<dbReference type="InterPro" id="IPR050173">
    <property type="entry name" value="ABC_transporter_C-like"/>
</dbReference>
<feature type="transmembrane region" description="Helical" evidence="11">
    <location>
        <begin position="159"/>
        <end position="176"/>
    </location>
</feature>
<dbReference type="PANTHER" id="PTHR24223">
    <property type="entry name" value="ATP-BINDING CASSETTE SUB-FAMILY C"/>
    <property type="match status" value="1"/>
</dbReference>
<keyword evidence="12" id="KW-0732">Signal</keyword>
<feature type="transmembrane region" description="Helical" evidence="11">
    <location>
        <begin position="269"/>
        <end position="289"/>
    </location>
</feature>
<dbReference type="SUPFAM" id="SSF52540">
    <property type="entry name" value="P-loop containing nucleoside triphosphate hydrolases"/>
    <property type="match status" value="2"/>
</dbReference>
<feature type="transmembrane region" description="Helical" evidence="11">
    <location>
        <begin position="397"/>
        <end position="421"/>
    </location>
</feature>
<dbReference type="InterPro" id="IPR011527">
    <property type="entry name" value="ABC1_TM_dom"/>
</dbReference>
<evidence type="ECO:0000256" key="3">
    <source>
        <dbReference type="ARBA" id="ARBA00022448"/>
    </source>
</evidence>
<feature type="domain" description="ABC transmembrane type-1" evidence="14">
    <location>
        <begin position="312"/>
        <end position="539"/>
    </location>
</feature>
<keyword evidence="9 11" id="KW-0472">Membrane</keyword>
<dbReference type="Proteomes" id="UP001211907">
    <property type="component" value="Unassembled WGS sequence"/>
</dbReference>
<evidence type="ECO:0000256" key="4">
    <source>
        <dbReference type="ARBA" id="ARBA00022475"/>
    </source>
</evidence>
<feature type="transmembrane region" description="Helical" evidence="11">
    <location>
        <begin position="1100"/>
        <end position="1121"/>
    </location>
</feature>
<feature type="transmembrane region" description="Helical" evidence="11">
    <location>
        <begin position="370"/>
        <end position="391"/>
    </location>
</feature>
<dbReference type="InterPro" id="IPR027417">
    <property type="entry name" value="P-loop_NTPase"/>
</dbReference>
<accession>A0AAD5T2A5</accession>
<dbReference type="Pfam" id="PF00664">
    <property type="entry name" value="ABC_membrane"/>
    <property type="match status" value="2"/>
</dbReference>
<feature type="transmembrane region" description="Helical" evidence="11">
    <location>
        <begin position="121"/>
        <end position="139"/>
    </location>
</feature>
<feature type="transmembrane region" description="Helical" evidence="11">
    <location>
        <begin position="473"/>
        <end position="496"/>
    </location>
</feature>
<dbReference type="GO" id="GO:0005886">
    <property type="term" value="C:plasma membrane"/>
    <property type="evidence" value="ECO:0007669"/>
    <property type="project" value="UniProtKB-SubCell"/>
</dbReference>
<keyword evidence="3" id="KW-0813">Transport</keyword>
<dbReference type="PROSITE" id="PS50893">
    <property type="entry name" value="ABC_TRANSPORTER_2"/>
    <property type="match status" value="2"/>
</dbReference>
<keyword evidence="6" id="KW-0547">Nucleotide-binding</keyword>
<feature type="transmembrane region" description="Helical" evidence="11">
    <location>
        <begin position="878"/>
        <end position="905"/>
    </location>
</feature>
<evidence type="ECO:0000256" key="10">
    <source>
        <dbReference type="ARBA" id="ARBA00023180"/>
    </source>
</evidence>
<feature type="signal peptide" evidence="12">
    <location>
        <begin position="1"/>
        <end position="22"/>
    </location>
</feature>
<dbReference type="CDD" id="cd18580">
    <property type="entry name" value="ABC_6TM_ABCC_D2"/>
    <property type="match status" value="1"/>
</dbReference>
<dbReference type="GO" id="GO:0005524">
    <property type="term" value="F:ATP binding"/>
    <property type="evidence" value="ECO:0007669"/>
    <property type="project" value="UniProtKB-KW"/>
</dbReference>
<reference evidence="15" key="1">
    <citation type="submission" date="2020-05" db="EMBL/GenBank/DDBJ databases">
        <title>Phylogenomic resolution of chytrid fungi.</title>
        <authorList>
            <person name="Stajich J.E."/>
            <person name="Amses K."/>
            <person name="Simmons R."/>
            <person name="Seto K."/>
            <person name="Myers J."/>
            <person name="Bonds A."/>
            <person name="Quandt C.A."/>
            <person name="Barry K."/>
            <person name="Liu P."/>
            <person name="Grigoriev I."/>
            <person name="Longcore J.E."/>
            <person name="James T.Y."/>
        </authorList>
    </citation>
    <scope>NUCLEOTIDE SEQUENCE</scope>
    <source>
        <strain evidence="15">JEL0513</strain>
    </source>
</reference>
<feature type="chain" id="PRO_5042095054" description="ATP-binding cassette transporter" evidence="12">
    <location>
        <begin position="23"/>
        <end position="1428"/>
    </location>
</feature>
<evidence type="ECO:0000259" key="14">
    <source>
        <dbReference type="PROSITE" id="PS50929"/>
    </source>
</evidence>
<dbReference type="InterPro" id="IPR044726">
    <property type="entry name" value="ABCC_6TM_D2"/>
</dbReference>
<keyword evidence="10" id="KW-0325">Glycoprotein</keyword>
<protein>
    <recommendedName>
        <fullName evidence="17">ATP-binding cassette transporter</fullName>
    </recommendedName>
</protein>
<evidence type="ECO:0000256" key="8">
    <source>
        <dbReference type="ARBA" id="ARBA00022989"/>
    </source>
</evidence>
<evidence type="ECO:0000256" key="1">
    <source>
        <dbReference type="ARBA" id="ARBA00004651"/>
    </source>
</evidence>
<evidence type="ECO:0000256" key="2">
    <source>
        <dbReference type="ARBA" id="ARBA00009726"/>
    </source>
</evidence>
<feature type="domain" description="ABC transporter" evidence="13">
    <location>
        <begin position="564"/>
        <end position="777"/>
    </location>
</feature>
<feature type="transmembrane region" description="Helical" evidence="11">
    <location>
        <begin position="925"/>
        <end position="949"/>
    </location>
</feature>
<keyword evidence="4" id="KW-1003">Cell membrane</keyword>
<comment type="similarity">
    <text evidence="2">Belongs to the ABC transporter superfamily. ABCC family. Conjugate transporter (TC 3.A.1.208) subfamily.</text>
</comment>